<gene>
    <name evidence="1" type="ORF">ACFQDO_18545</name>
</gene>
<protein>
    <recommendedName>
        <fullName evidence="3">HK97 gp10 family phage protein</fullName>
    </recommendedName>
</protein>
<sequence length="148" mass="16317">MAPAELHVQAENLHQVYAKVKAVGDGELRKRVTRGIREATQPMKDAVKASALAELPHRGGLNQLVARSRISNSVRTSSRSAGVQLKATNDHDIKAMDRGRLRHPTFGRTGWVTQKIGPGWWSRPLEKTAPQVRDGIQKALNDIGRDIS</sequence>
<dbReference type="Proteomes" id="UP001596189">
    <property type="component" value="Unassembled WGS sequence"/>
</dbReference>
<name>A0ABW1JKG1_9ACTN</name>
<evidence type="ECO:0000313" key="2">
    <source>
        <dbReference type="Proteomes" id="UP001596189"/>
    </source>
</evidence>
<organism evidence="1 2">
    <name type="scientific">Angustibacter luteus</name>
    <dbReference type="NCBI Taxonomy" id="658456"/>
    <lineage>
        <taxon>Bacteria</taxon>
        <taxon>Bacillati</taxon>
        <taxon>Actinomycetota</taxon>
        <taxon>Actinomycetes</taxon>
        <taxon>Kineosporiales</taxon>
        <taxon>Kineosporiaceae</taxon>
    </lineage>
</organism>
<dbReference type="EMBL" id="JBHSRD010000008">
    <property type="protein sequence ID" value="MFC6009138.1"/>
    <property type="molecule type" value="Genomic_DNA"/>
</dbReference>
<comment type="caution">
    <text evidence="1">The sequence shown here is derived from an EMBL/GenBank/DDBJ whole genome shotgun (WGS) entry which is preliminary data.</text>
</comment>
<evidence type="ECO:0008006" key="3">
    <source>
        <dbReference type="Google" id="ProtNLM"/>
    </source>
</evidence>
<dbReference type="RefSeq" id="WP_345717664.1">
    <property type="nucleotide sequence ID" value="NZ_BAABFP010000007.1"/>
</dbReference>
<evidence type="ECO:0000313" key="1">
    <source>
        <dbReference type="EMBL" id="MFC6009138.1"/>
    </source>
</evidence>
<reference evidence="2" key="1">
    <citation type="journal article" date="2019" name="Int. J. Syst. Evol. Microbiol.">
        <title>The Global Catalogue of Microorganisms (GCM) 10K type strain sequencing project: providing services to taxonomists for standard genome sequencing and annotation.</title>
        <authorList>
            <consortium name="The Broad Institute Genomics Platform"/>
            <consortium name="The Broad Institute Genome Sequencing Center for Infectious Disease"/>
            <person name="Wu L."/>
            <person name="Ma J."/>
        </authorList>
    </citation>
    <scope>NUCLEOTIDE SEQUENCE [LARGE SCALE GENOMIC DNA]</scope>
    <source>
        <strain evidence="2">KACC 14249</strain>
    </source>
</reference>
<proteinExistence type="predicted"/>
<keyword evidence="2" id="KW-1185">Reference proteome</keyword>
<accession>A0ABW1JKG1</accession>